<dbReference type="PANTHER" id="PTHR46743">
    <property type="entry name" value="TEICHOIC ACIDS EXPORT ATP-BINDING PROTEIN TAGH"/>
    <property type="match status" value="1"/>
</dbReference>
<dbReference type="InterPro" id="IPR027417">
    <property type="entry name" value="P-loop_NTPase"/>
</dbReference>
<evidence type="ECO:0000259" key="5">
    <source>
        <dbReference type="PROSITE" id="PS50893"/>
    </source>
</evidence>
<dbReference type="InterPro" id="IPR017871">
    <property type="entry name" value="ABC_transporter-like_CS"/>
</dbReference>
<evidence type="ECO:0000256" key="4">
    <source>
        <dbReference type="ARBA" id="ARBA00022840"/>
    </source>
</evidence>
<sequence>MNNKEVAIKIRNLSKTFMIRENTKYTVKELVVSFFNQGRTKSYKVLDNINLDIYKGEFFGIIGGNGSGKSTLLKLIAGIYKPDDGSHIDYAGKLVPFLELGVGFNPDLTGRENIYLNGTILGMTLKFINTKIKDIIEFAEIGQYIDMPVKNYSSGMMVRLAFSIAIQSKADIYLLDEILSVGDARFQQKSIKIIYEFKRQGKTIVFVNHSMDAIRRLCDRVMLLKKGEYVVGKPDKIIKMYTN</sequence>
<keyword evidence="3" id="KW-0547">Nucleotide-binding</keyword>
<dbReference type="SMART" id="SM00382">
    <property type="entry name" value="AAA"/>
    <property type="match status" value="1"/>
</dbReference>
<dbReference type="InterPro" id="IPR003439">
    <property type="entry name" value="ABC_transporter-like_ATP-bd"/>
</dbReference>
<dbReference type="CDD" id="cd03220">
    <property type="entry name" value="ABC_KpsT_Wzt"/>
    <property type="match status" value="1"/>
</dbReference>
<dbReference type="InterPro" id="IPR003593">
    <property type="entry name" value="AAA+_ATPase"/>
</dbReference>
<evidence type="ECO:0000256" key="1">
    <source>
        <dbReference type="ARBA" id="ARBA00005417"/>
    </source>
</evidence>
<dbReference type="InterPro" id="IPR015860">
    <property type="entry name" value="ABC_transpr_TagH-like"/>
</dbReference>
<comment type="caution">
    <text evidence="6">The sequence shown here is derived from an EMBL/GenBank/DDBJ whole genome shotgun (WGS) entry which is preliminary data.</text>
</comment>
<dbReference type="PROSITE" id="PS50893">
    <property type="entry name" value="ABC_TRANSPORTER_2"/>
    <property type="match status" value="1"/>
</dbReference>
<dbReference type="Gene3D" id="3.40.50.300">
    <property type="entry name" value="P-loop containing nucleotide triphosphate hydrolases"/>
    <property type="match status" value="1"/>
</dbReference>
<keyword evidence="4 6" id="KW-0067">ATP-binding</keyword>
<evidence type="ECO:0000313" key="7">
    <source>
        <dbReference type="Proteomes" id="UP000269410"/>
    </source>
</evidence>
<dbReference type="GO" id="GO:0005524">
    <property type="term" value="F:ATP binding"/>
    <property type="evidence" value="ECO:0007669"/>
    <property type="project" value="UniProtKB-KW"/>
</dbReference>
<evidence type="ECO:0000256" key="3">
    <source>
        <dbReference type="ARBA" id="ARBA00022741"/>
    </source>
</evidence>
<dbReference type="PROSITE" id="PS00211">
    <property type="entry name" value="ABC_TRANSPORTER_1"/>
    <property type="match status" value="1"/>
</dbReference>
<dbReference type="AlphaFoldDB" id="A0A3M0Z0S1"/>
<protein>
    <submittedName>
        <fullName evidence="6">ABC transporter ATP-binding protein</fullName>
    </submittedName>
</protein>
<name>A0A3M0Z0S1_9BACT</name>
<reference evidence="6 7" key="1">
    <citation type="submission" date="2018-10" db="EMBL/GenBank/DDBJ databases">
        <title>Thermophilic Lithotrophy and Phototrophy in an Intertidal, Iron-rich, Geothermal Spring.</title>
        <authorList>
            <person name="Ward L.M."/>
            <person name="Idei A."/>
            <person name="Nakagawa M."/>
            <person name="Ueno Y."/>
            <person name="Fischer W."/>
            <person name="Mcglynn S.E."/>
        </authorList>
    </citation>
    <scope>NUCLEOTIDE SEQUENCE [LARGE SCALE GENOMIC DNA]</scope>
    <source>
        <strain evidence="6">J137</strain>
    </source>
</reference>
<dbReference type="InterPro" id="IPR050683">
    <property type="entry name" value="Bact_Polysacc_Export_ATP-bd"/>
</dbReference>
<dbReference type="GO" id="GO:0016020">
    <property type="term" value="C:membrane"/>
    <property type="evidence" value="ECO:0007669"/>
    <property type="project" value="InterPro"/>
</dbReference>
<gene>
    <name evidence="6" type="ORF">D6810_01180</name>
</gene>
<dbReference type="GO" id="GO:0016887">
    <property type="term" value="F:ATP hydrolysis activity"/>
    <property type="evidence" value="ECO:0007669"/>
    <property type="project" value="InterPro"/>
</dbReference>
<accession>A0A3M0Z0S1</accession>
<dbReference type="Proteomes" id="UP000269410">
    <property type="component" value="Unassembled WGS sequence"/>
</dbReference>
<dbReference type="EMBL" id="RFKV01000040">
    <property type="protein sequence ID" value="RMD77364.1"/>
    <property type="molecule type" value="Genomic_DNA"/>
</dbReference>
<dbReference type="GO" id="GO:0140359">
    <property type="term" value="F:ABC-type transporter activity"/>
    <property type="evidence" value="ECO:0007669"/>
    <property type="project" value="InterPro"/>
</dbReference>
<keyword evidence="2" id="KW-0813">Transport</keyword>
<dbReference type="PANTHER" id="PTHR46743:SF2">
    <property type="entry name" value="TEICHOIC ACIDS EXPORT ATP-BINDING PROTEIN TAGH"/>
    <property type="match status" value="1"/>
</dbReference>
<proteinExistence type="inferred from homology"/>
<feature type="domain" description="ABC transporter" evidence="5">
    <location>
        <begin position="8"/>
        <end position="243"/>
    </location>
</feature>
<evidence type="ECO:0000256" key="2">
    <source>
        <dbReference type="ARBA" id="ARBA00022448"/>
    </source>
</evidence>
<organism evidence="6 7">
    <name type="scientific">Candidatus Dojkabacteria bacterium</name>
    <dbReference type="NCBI Taxonomy" id="2099670"/>
    <lineage>
        <taxon>Bacteria</taxon>
        <taxon>Candidatus Dojkabacteria</taxon>
    </lineage>
</organism>
<evidence type="ECO:0000313" key="6">
    <source>
        <dbReference type="EMBL" id="RMD77364.1"/>
    </source>
</evidence>
<comment type="similarity">
    <text evidence="1">Belongs to the ABC transporter superfamily.</text>
</comment>
<dbReference type="SUPFAM" id="SSF52540">
    <property type="entry name" value="P-loop containing nucleoside triphosphate hydrolases"/>
    <property type="match status" value="1"/>
</dbReference>
<dbReference type="Pfam" id="PF00005">
    <property type="entry name" value="ABC_tran"/>
    <property type="match status" value="1"/>
</dbReference>